<dbReference type="OMA" id="DEWMIGD"/>
<organism evidence="2 3">
    <name type="scientific">Nelumbo nucifera</name>
    <name type="common">Sacred lotus</name>
    <dbReference type="NCBI Taxonomy" id="4432"/>
    <lineage>
        <taxon>Eukaryota</taxon>
        <taxon>Viridiplantae</taxon>
        <taxon>Streptophyta</taxon>
        <taxon>Embryophyta</taxon>
        <taxon>Tracheophyta</taxon>
        <taxon>Spermatophyta</taxon>
        <taxon>Magnoliopsida</taxon>
        <taxon>Proteales</taxon>
        <taxon>Nelumbonaceae</taxon>
        <taxon>Nelumbo</taxon>
    </lineage>
</organism>
<evidence type="ECO:0000256" key="1">
    <source>
        <dbReference type="SAM" id="MobiDB-lite"/>
    </source>
</evidence>
<keyword evidence="2" id="KW-1185">Reference proteome</keyword>
<feature type="region of interest" description="Disordered" evidence="1">
    <location>
        <begin position="1"/>
        <end position="42"/>
    </location>
</feature>
<sequence length="239" mass="26662">MARGRPRKNAKRKSETLDNNLGGNRKEPQVKKQYDTSNDHEVERRIAATRAIRDVEIEHLLTGLRLLRSNFNKEQMQTPALQFFKETLPNLSVVRNEKGQFEVRWKDKDGHLSISHADDSNIHASFLHLMSIAYPACTSAMPALGGFEFSSKSVKTSLVGAANLQIPDLVLEEPSETQMLGLQDAFQTPGVSTQRLSVGMTPKTRRLPKNGEMLLSIHGSPLGVYKEDKMGAIHESEEG</sequence>
<dbReference type="eggNOG" id="ENOG502QUBW">
    <property type="taxonomic scope" value="Eukaryota"/>
</dbReference>
<dbReference type="OrthoDB" id="1920481at2759"/>
<reference evidence="3" key="1">
    <citation type="submission" date="2025-08" db="UniProtKB">
        <authorList>
            <consortium name="RefSeq"/>
        </authorList>
    </citation>
    <scope>IDENTIFICATION</scope>
</reference>
<feature type="compositionally biased region" description="Basic residues" evidence="1">
    <location>
        <begin position="1"/>
        <end position="11"/>
    </location>
</feature>
<protein>
    <submittedName>
        <fullName evidence="3">Uncharacterized protein LOC104604165</fullName>
    </submittedName>
</protein>
<dbReference type="PANTHER" id="PTHR37248">
    <property type="entry name" value="TRANSLATION INITIATION FACTOR"/>
    <property type="match status" value="1"/>
</dbReference>
<proteinExistence type="predicted"/>
<dbReference type="PANTHER" id="PTHR37248:SF1">
    <property type="entry name" value="TRANSLATION INITIATION FACTOR"/>
    <property type="match status" value="1"/>
</dbReference>
<accession>A0A1U8AL38</accession>
<dbReference type="Proteomes" id="UP000189703">
    <property type="component" value="Unplaced"/>
</dbReference>
<dbReference type="AlphaFoldDB" id="A0A1U8AL38"/>
<dbReference type="GeneID" id="104604165"/>
<dbReference type="FunCoup" id="A0A1U8AL38">
    <property type="interactions" value="324"/>
</dbReference>
<feature type="compositionally biased region" description="Basic and acidic residues" evidence="1">
    <location>
        <begin position="24"/>
        <end position="42"/>
    </location>
</feature>
<evidence type="ECO:0000313" key="2">
    <source>
        <dbReference type="Proteomes" id="UP000189703"/>
    </source>
</evidence>
<name>A0A1U8AL38_NELNU</name>
<evidence type="ECO:0000313" key="3">
    <source>
        <dbReference type="RefSeq" id="XP_010266726.1"/>
    </source>
</evidence>
<dbReference type="RefSeq" id="XP_010266726.1">
    <property type="nucleotide sequence ID" value="XM_010268424.2"/>
</dbReference>
<dbReference type="KEGG" id="nnu:104604165"/>
<gene>
    <name evidence="3" type="primary">LOC104604165</name>
</gene>